<dbReference type="RefSeq" id="XP_028861980.1">
    <property type="nucleotide sequence ID" value="XM_029005386.1"/>
</dbReference>
<feature type="compositionally biased region" description="Basic and acidic residues" evidence="1">
    <location>
        <begin position="820"/>
        <end position="839"/>
    </location>
</feature>
<evidence type="ECO:0000256" key="1">
    <source>
        <dbReference type="SAM" id="MobiDB-lite"/>
    </source>
</evidence>
<keyword evidence="3" id="KW-1185">Reference proteome</keyword>
<dbReference type="VEuPathDB" id="PlasmoDB:PmUG01_10020500"/>
<protein>
    <submittedName>
        <fullName evidence="2">Uncharacterized protein</fullName>
    </submittedName>
</protein>
<accession>A0A1D3RI52</accession>
<dbReference type="SUPFAM" id="SSF50978">
    <property type="entry name" value="WD40 repeat-like"/>
    <property type="match status" value="1"/>
</dbReference>
<evidence type="ECO:0000313" key="3">
    <source>
        <dbReference type="Proteomes" id="UP000219813"/>
    </source>
</evidence>
<dbReference type="OMA" id="FGQEKGC"/>
<feature type="region of interest" description="Disordered" evidence="1">
    <location>
        <begin position="788"/>
        <end position="839"/>
    </location>
</feature>
<sequence>MELRKRKSANFKTYRKYGDNFSYKKYVSKEKAATINGNIATDHLRKIGISESSGITLASEWKGKKYLSQLSQNEEYDHGGGSHNYIDGSSDIYVDGGSDHYIGCFSENNEYELSSNNDDWCDNSSYTLTNYGVKKKKKKKMKSCKVNDNDKVIVPTFDKRKRKKYKNSINDRIKTFLKEQIEYYYDLDLFSYLNNENGKEESNECNENGDKCKDGVTFALFIISEIEKGINCVEPMEENKICTNGIYSRDDRDGKGDICRGNSRNGRVIKRAVSAEQNDEVQSAVNVKEGIHFECIINYDSKNLKNIFFFENINIEYNNKELTLCPFGSEVVFDNKPSDVVRHKKLLLKNECHMKENSTSNYMDVTTEIVIKLKRHFTNKRNINMMNYFYLNDKNYVLISEIIQFFYFLLLCNYLYSDNNSYGEGEKRIKGRGMHKSGLLTINNIMHQLNVHIDKDLTVENIFLSLCAPVIYLDFSDSINIVNFLAHLLNEFPDGMLSGCEKQNDVKSTDEEEKDYNYNVTTSEEGIKKDDIYKYISNELINDFLFKCRKVFNGSLLSISVCSYLDNSMFFSSLKKNRNFVFIYFISQYLGKPIFFDIIELNQMCKKLEWIKLNSISERKGKEYIYLLICLLGNRISILGISKYNFFQKLYYSLKNEHKYIDFTKYIEHNLLKSKFKRLFTYKSKELLNDFSYTICVQENKRFLKLAVCSNDFKLKIISVLLNEWNKDKNKISSFLKRSPTMNITFQGCNSSLDLVFKKKRIFTCRTFGMVYTNDMHSSCDHVNQRGTPCPKEGNHVDRVEGQNISDPNEGKKKNKKKENKKEKEKEEVKEEVKEEAKEPTLTAHINGKKGENWHCKSHTEGTEATNERYDITVCEDYIYLQHGILSLCSFYPCINSYLLCISTKEGDIIIIDIRNNSELFFFKRKTETVTHLKWHSNSCILFGQDKGCILHLFENKFFLNIDKTWNNLIDILCLHSYIINGTYMFIFDDGSIIKGELKGSTSKVRPNEILLWKTTNFELDPDILLKISFTQNDQIKAVSLILLYEYLRGLQHILTNGIKISKSKKLEAKVSRKTIALMPKSISIAVFDKNCLTAYGNAAGLIHILSRGKEVEDLSEN</sequence>
<evidence type="ECO:0000313" key="2">
    <source>
        <dbReference type="EMBL" id="SCN44707.1"/>
    </source>
</evidence>
<dbReference type="GeneID" id="39869205"/>
<reference evidence="2 3" key="1">
    <citation type="submission" date="2016-06" db="EMBL/GenBank/DDBJ databases">
        <authorList>
            <consortium name="Pathogen Informatics"/>
        </authorList>
    </citation>
    <scope>NUCLEOTIDE SEQUENCE [LARGE SCALE GENOMIC DNA]</scope>
</reference>
<proteinExistence type="predicted"/>
<dbReference type="AlphaFoldDB" id="A0A1D3RI52"/>
<dbReference type="EMBL" id="LT594631">
    <property type="protein sequence ID" value="SCN44707.1"/>
    <property type="molecule type" value="Genomic_DNA"/>
</dbReference>
<dbReference type="InterPro" id="IPR036322">
    <property type="entry name" value="WD40_repeat_dom_sf"/>
</dbReference>
<dbReference type="Proteomes" id="UP000219813">
    <property type="component" value="Chromosome 10"/>
</dbReference>
<dbReference type="OrthoDB" id="378169at2759"/>
<gene>
    <name evidence="2" type="primary">PmUG01_10020500</name>
    <name evidence="2" type="ORF">PMUG01_10020500</name>
</gene>
<organism evidence="2 3">
    <name type="scientific">Plasmodium malariae</name>
    <dbReference type="NCBI Taxonomy" id="5858"/>
    <lineage>
        <taxon>Eukaryota</taxon>
        <taxon>Sar</taxon>
        <taxon>Alveolata</taxon>
        <taxon>Apicomplexa</taxon>
        <taxon>Aconoidasida</taxon>
        <taxon>Haemosporida</taxon>
        <taxon>Plasmodiidae</taxon>
        <taxon>Plasmodium</taxon>
        <taxon>Plasmodium (Plasmodium)</taxon>
    </lineage>
</organism>
<name>A0A1D3RI52_PLAMA</name>
<dbReference type="KEGG" id="pmal:PMUG01_10020500"/>